<dbReference type="PANTHER" id="PTHR24320:SF236">
    <property type="entry name" value="SHORT-CHAIN DEHYDROGENASE-RELATED"/>
    <property type="match status" value="1"/>
</dbReference>
<keyword evidence="5" id="KW-1185">Reference proteome</keyword>
<evidence type="ECO:0000256" key="3">
    <source>
        <dbReference type="ARBA" id="ARBA00023002"/>
    </source>
</evidence>
<dbReference type="OrthoDB" id="191139at2759"/>
<accession>A0A423VM77</accession>
<protein>
    <recommendedName>
        <fullName evidence="6">Ketoreductase (KR) domain-containing protein</fullName>
    </recommendedName>
</protein>
<evidence type="ECO:0008006" key="6">
    <source>
        <dbReference type="Google" id="ProtNLM"/>
    </source>
</evidence>
<evidence type="ECO:0000256" key="1">
    <source>
        <dbReference type="ARBA" id="ARBA00006484"/>
    </source>
</evidence>
<dbReference type="STRING" id="252740.A0A423VM77"/>
<evidence type="ECO:0000313" key="5">
    <source>
        <dbReference type="Proteomes" id="UP000284375"/>
    </source>
</evidence>
<organism evidence="4 5">
    <name type="scientific">Cytospora chrysosperma</name>
    <name type="common">Cytospora canker fungus</name>
    <name type="synonym">Sphaeria chrysosperma</name>
    <dbReference type="NCBI Taxonomy" id="252740"/>
    <lineage>
        <taxon>Eukaryota</taxon>
        <taxon>Fungi</taxon>
        <taxon>Dikarya</taxon>
        <taxon>Ascomycota</taxon>
        <taxon>Pezizomycotina</taxon>
        <taxon>Sordariomycetes</taxon>
        <taxon>Sordariomycetidae</taxon>
        <taxon>Diaporthales</taxon>
        <taxon>Cytosporaceae</taxon>
        <taxon>Cytospora</taxon>
    </lineage>
</organism>
<dbReference type="Proteomes" id="UP000284375">
    <property type="component" value="Unassembled WGS sequence"/>
</dbReference>
<proteinExistence type="inferred from homology"/>
<sequence>MPNTIVDFSRLFSGLSYDRIVDIKDQWLPPKPTFTEANVDRQDGRVFIVTGGNSGIGLALIKFLYPTGAKIYLACRSEERAKAAMKEVINEYNAGTTSGNDTPKPGPGELVYMHLDLNDLRTIKASAAFFTQRETRLDILWNNAGVAGVPTGTKTAQNIEGHIGVNCIGPLLFTQELFPQLSAAAKASPPGATRVVWSSSMIIERFAPDGGVNFSELDRMNAAGTGSENAALDYAMSKTGNWFLAIEVGRRWGSAGILSVTQNPGMINTTAWRHQPNWLMAAIQPTFYPAEMGACTMLFAGFSRDLGMDNNGAYILPFGRIQKKNVRDDIIKAIDEGKAKEFWEWCERVYKPYV</sequence>
<evidence type="ECO:0000256" key="2">
    <source>
        <dbReference type="ARBA" id="ARBA00022857"/>
    </source>
</evidence>
<keyword evidence="3" id="KW-0560">Oxidoreductase</keyword>
<dbReference type="SUPFAM" id="SSF51735">
    <property type="entry name" value="NAD(P)-binding Rossmann-fold domains"/>
    <property type="match status" value="1"/>
</dbReference>
<comment type="caution">
    <text evidence="4">The sequence shown here is derived from an EMBL/GenBank/DDBJ whole genome shotgun (WGS) entry which is preliminary data.</text>
</comment>
<reference evidence="4 5" key="1">
    <citation type="submission" date="2015-09" db="EMBL/GenBank/DDBJ databases">
        <title>Host preference determinants of Valsa canker pathogens revealed by comparative genomics.</title>
        <authorList>
            <person name="Yin Z."/>
            <person name="Huang L."/>
        </authorList>
    </citation>
    <scope>NUCLEOTIDE SEQUENCE [LARGE SCALE GENOMIC DNA]</scope>
    <source>
        <strain evidence="4 5">YSFL</strain>
    </source>
</reference>
<dbReference type="Gene3D" id="3.40.50.720">
    <property type="entry name" value="NAD(P)-binding Rossmann-like Domain"/>
    <property type="match status" value="1"/>
</dbReference>
<name>A0A423VM77_CYTCH</name>
<gene>
    <name evidence="4" type="ORF">VSDG_07567</name>
</gene>
<dbReference type="Pfam" id="PF00106">
    <property type="entry name" value="adh_short"/>
    <property type="match status" value="1"/>
</dbReference>
<dbReference type="EMBL" id="LJZO01000039">
    <property type="protein sequence ID" value="ROV92118.1"/>
    <property type="molecule type" value="Genomic_DNA"/>
</dbReference>
<dbReference type="GO" id="GO:0016491">
    <property type="term" value="F:oxidoreductase activity"/>
    <property type="evidence" value="ECO:0007669"/>
    <property type="project" value="UniProtKB-KW"/>
</dbReference>
<dbReference type="AlphaFoldDB" id="A0A423VM77"/>
<dbReference type="InterPro" id="IPR036291">
    <property type="entry name" value="NAD(P)-bd_dom_sf"/>
</dbReference>
<dbReference type="PANTHER" id="PTHR24320">
    <property type="entry name" value="RETINOL DEHYDROGENASE"/>
    <property type="match status" value="1"/>
</dbReference>
<keyword evidence="2" id="KW-0521">NADP</keyword>
<comment type="similarity">
    <text evidence="1">Belongs to the short-chain dehydrogenases/reductases (SDR) family.</text>
</comment>
<evidence type="ECO:0000313" key="4">
    <source>
        <dbReference type="EMBL" id="ROV92118.1"/>
    </source>
</evidence>
<dbReference type="InterPro" id="IPR002347">
    <property type="entry name" value="SDR_fam"/>
</dbReference>
<dbReference type="PRINTS" id="PR00081">
    <property type="entry name" value="GDHRDH"/>
</dbReference>